<dbReference type="Proteomes" id="UP001057402">
    <property type="component" value="Chromosome 11"/>
</dbReference>
<protein>
    <submittedName>
        <fullName evidence="1">Uncharacterized protein</fullName>
    </submittedName>
</protein>
<reference evidence="2" key="1">
    <citation type="journal article" date="2023" name="Front. Plant Sci.">
        <title>Chromosomal-level genome assembly of Melastoma candidum provides insights into trichome evolution.</title>
        <authorList>
            <person name="Zhong Y."/>
            <person name="Wu W."/>
            <person name="Sun C."/>
            <person name="Zou P."/>
            <person name="Liu Y."/>
            <person name="Dai S."/>
            <person name="Zhou R."/>
        </authorList>
    </citation>
    <scope>NUCLEOTIDE SEQUENCE [LARGE SCALE GENOMIC DNA]</scope>
</reference>
<evidence type="ECO:0000313" key="1">
    <source>
        <dbReference type="EMBL" id="KAI4312593.1"/>
    </source>
</evidence>
<gene>
    <name evidence="1" type="ORF">MLD38_037398</name>
</gene>
<organism evidence="1 2">
    <name type="scientific">Melastoma candidum</name>
    <dbReference type="NCBI Taxonomy" id="119954"/>
    <lineage>
        <taxon>Eukaryota</taxon>
        <taxon>Viridiplantae</taxon>
        <taxon>Streptophyta</taxon>
        <taxon>Embryophyta</taxon>
        <taxon>Tracheophyta</taxon>
        <taxon>Spermatophyta</taxon>
        <taxon>Magnoliopsida</taxon>
        <taxon>eudicotyledons</taxon>
        <taxon>Gunneridae</taxon>
        <taxon>Pentapetalae</taxon>
        <taxon>rosids</taxon>
        <taxon>malvids</taxon>
        <taxon>Myrtales</taxon>
        <taxon>Melastomataceae</taxon>
        <taxon>Melastomatoideae</taxon>
        <taxon>Melastomateae</taxon>
        <taxon>Melastoma</taxon>
    </lineage>
</organism>
<name>A0ACB9LNM7_9MYRT</name>
<evidence type="ECO:0000313" key="2">
    <source>
        <dbReference type="Proteomes" id="UP001057402"/>
    </source>
</evidence>
<sequence length="431" mass="46592">MATRFVSSFCFVILLCSAAAEALEGGFSVELIHRDSHKSPFYDPSETPFQRAGKAARRSIARVRGLRTNDEGEPSADISRIDADYLINITIGTPPMSIVAIADTGSDLIWTQCPPCQNCFPQVAPWFNPRASSTYAQVDCNSDKCHVFDLTFCSRQGSTCQYSTSYGDRSYTVGNISTDIIGLSTLTGSAVTFPGMVFGCGFNNDGLYGIHTSGVVGLSPGNASLVSQIGGNEGTHFAYCLVPFFSTSKYTSKLTFGSDALLTGPGIVTTPMIIKSKRLYYHITLEGISINGKRFEVSGSSGQGAVTGNMIIDSGTTLTWLPSDFYRQIEPAVSAAIDLPRPKDPIEGYNLCYTSSGVLKGAPSITVHFTGADVVLNWYNAFFQVEENITCFSFVPTDDQPMYGNLAQMDFMISYDLTLGTLSFKPYDCAN</sequence>
<keyword evidence="2" id="KW-1185">Reference proteome</keyword>
<accession>A0ACB9LNM7</accession>
<dbReference type="EMBL" id="CM042890">
    <property type="protein sequence ID" value="KAI4312593.1"/>
    <property type="molecule type" value="Genomic_DNA"/>
</dbReference>
<proteinExistence type="predicted"/>
<comment type="caution">
    <text evidence="1">The sequence shown here is derived from an EMBL/GenBank/DDBJ whole genome shotgun (WGS) entry which is preliminary data.</text>
</comment>